<evidence type="ECO:0000259" key="1">
    <source>
        <dbReference type="Pfam" id="PF00961"/>
    </source>
</evidence>
<keyword evidence="2" id="KW-0150">Chloroplast</keyword>
<keyword evidence="2" id="KW-0934">Plastid</keyword>
<proteinExistence type="predicted"/>
<evidence type="ECO:0000313" key="2">
    <source>
        <dbReference type="EMBL" id="QWL15227.1"/>
    </source>
</evidence>
<dbReference type="AlphaFoldDB" id="A0A8F0HYK3"/>
<dbReference type="Gene3D" id="3.10.28.10">
    <property type="entry name" value="Homing endonucleases"/>
    <property type="match status" value="1"/>
</dbReference>
<geneLocation type="chloroplast" evidence="2"/>
<dbReference type="SUPFAM" id="SSF55608">
    <property type="entry name" value="Homing endonucleases"/>
    <property type="match status" value="1"/>
</dbReference>
<feature type="domain" description="Homing endonuclease LAGLIDADG" evidence="1">
    <location>
        <begin position="12"/>
        <end position="94"/>
    </location>
</feature>
<dbReference type="InterPro" id="IPR027434">
    <property type="entry name" value="Homing_endonucl"/>
</dbReference>
<reference evidence="2" key="1">
    <citation type="journal article" date="2021" name="Eur. J. Phycol.">
        <title>Genomic analysis of the lectotype specimens of European Ulva rigida and Ulva lacinulata (Ulvaceae, Chlorophyta) reveals the ongoing misapplication of names.</title>
        <authorList>
            <person name="Hughey J.R."/>
            <person name="Gabrielson P.W."/>
            <person name="Maggs C.A."/>
            <person name="Mineur F."/>
        </authorList>
    </citation>
    <scope>NUCLEOTIDE SEQUENCE</scope>
    <source>
        <strain evidence="2">Cadiz</strain>
    </source>
</reference>
<protein>
    <recommendedName>
        <fullName evidence="1">Homing endonuclease LAGLIDADG domain-containing protein</fullName>
    </recommendedName>
</protein>
<dbReference type="GO" id="GO:0004519">
    <property type="term" value="F:endonuclease activity"/>
    <property type="evidence" value="ECO:0007669"/>
    <property type="project" value="InterPro"/>
</dbReference>
<accession>A0A8F0HYK3</accession>
<sequence length="154" mass="17932">MNKLSSEEKAYIAGFLDGDGSINAQIIKREDYILKFQIRVSITFFQKTIRHWFLIKLYKKLSYGTLRKRPDGMSEYSIVGINSVENILNLLLPYIELKKPQAKLLLEIIQNMPKVKNDPQAFLKLCEKVDKFTNLNDSKKREINYETVRSTLGL</sequence>
<gene>
    <name evidence="2" type="primary">orf154</name>
</gene>
<dbReference type="EMBL" id="MW543060">
    <property type="protein sequence ID" value="QWL15227.1"/>
    <property type="molecule type" value="Genomic_DNA"/>
</dbReference>
<dbReference type="Pfam" id="PF00961">
    <property type="entry name" value="LAGLIDADG_1"/>
    <property type="match status" value="1"/>
</dbReference>
<dbReference type="InterPro" id="IPR004860">
    <property type="entry name" value="LAGLIDADG_dom"/>
</dbReference>
<organism evidence="2">
    <name type="scientific">Ulva rigida</name>
    <dbReference type="NCBI Taxonomy" id="75689"/>
    <lineage>
        <taxon>Eukaryota</taxon>
        <taxon>Viridiplantae</taxon>
        <taxon>Chlorophyta</taxon>
        <taxon>core chlorophytes</taxon>
        <taxon>Ulvophyceae</taxon>
        <taxon>OUU clade</taxon>
        <taxon>Ulvales</taxon>
        <taxon>Ulvaceae</taxon>
        <taxon>Ulva</taxon>
    </lineage>
</organism>
<name>A0A8F0HYK3_9CHLO</name>